<dbReference type="GO" id="GO:0000166">
    <property type="term" value="F:nucleotide binding"/>
    <property type="evidence" value="ECO:0007669"/>
    <property type="project" value="InterPro"/>
</dbReference>
<reference evidence="4" key="1">
    <citation type="submission" date="2019-08" db="EMBL/GenBank/DDBJ databases">
        <authorList>
            <person name="Kucharzyk K."/>
            <person name="Murdoch R.W."/>
            <person name="Higgins S."/>
            <person name="Loffler F."/>
        </authorList>
    </citation>
    <scope>NUCLEOTIDE SEQUENCE</scope>
</reference>
<protein>
    <submittedName>
        <fullName evidence="4">Myo-inositol 2-dehydrogenase</fullName>
        <ecNumber evidence="4">1.1.1.18</ecNumber>
    </submittedName>
</protein>
<dbReference type="InterPro" id="IPR055170">
    <property type="entry name" value="GFO_IDH_MocA-like_dom"/>
</dbReference>
<sequence>MKKKLNIGLVGCGAIAQNCHLPGYAASGCCELTAVADPRPEAFEEAKKLGFHFQRYYSDYREMFEREQFDAVSVCTPNKFHAEVAIRAAAAGCHVIQEKPIAISMPDAYAIRDAVKFAGKNGMTCFTHRFSAHNRAAKKMIEKGAIGEPYMIRVRFAHTGPFPGWAKSDWFYNPEMAGGGALMDMAVHAFDIARRLIGRDVTAVTARIATLRKQIAVDDNVIGIMEFGDRCLGYIECGWTSPAGFLGIEIMGDNGAITCDYCNAATMTSGVTTPSGKNKQRTRVISAKNEPAAWGTQMAYVVQQTRKNAPYSPSLDDGADTLAVVLAAYESGRTGKRVEIHN</sequence>
<organism evidence="4">
    <name type="scientific">bioreactor metagenome</name>
    <dbReference type="NCBI Taxonomy" id="1076179"/>
    <lineage>
        <taxon>unclassified sequences</taxon>
        <taxon>metagenomes</taxon>
        <taxon>ecological metagenomes</taxon>
    </lineage>
</organism>
<evidence type="ECO:0000313" key="4">
    <source>
        <dbReference type="EMBL" id="MPM87451.1"/>
    </source>
</evidence>
<keyword evidence="1 4" id="KW-0560">Oxidoreductase</keyword>
<dbReference type="AlphaFoldDB" id="A0A645DDM5"/>
<dbReference type="PANTHER" id="PTHR43818">
    <property type="entry name" value="BCDNA.GH03377"/>
    <property type="match status" value="1"/>
</dbReference>
<dbReference type="EMBL" id="VSSQ01035266">
    <property type="protein sequence ID" value="MPM87451.1"/>
    <property type="molecule type" value="Genomic_DNA"/>
</dbReference>
<dbReference type="GO" id="GO:0050112">
    <property type="term" value="F:inositol 2-dehydrogenase (NAD+) activity"/>
    <property type="evidence" value="ECO:0007669"/>
    <property type="project" value="UniProtKB-EC"/>
</dbReference>
<dbReference type="EC" id="1.1.1.18" evidence="4"/>
<feature type="domain" description="Gfo/Idh/MocA-like oxidoreductase N-terminal" evidence="2">
    <location>
        <begin position="5"/>
        <end position="120"/>
    </location>
</feature>
<feature type="domain" description="GFO/IDH/MocA-like oxidoreductase" evidence="3">
    <location>
        <begin position="135"/>
        <end position="257"/>
    </location>
</feature>
<dbReference type="InterPro" id="IPR036291">
    <property type="entry name" value="NAD(P)-bd_dom_sf"/>
</dbReference>
<gene>
    <name evidence="4" type="primary">iolG_82</name>
    <name evidence="4" type="ORF">SDC9_134547</name>
</gene>
<dbReference type="SUPFAM" id="SSF55347">
    <property type="entry name" value="Glyceraldehyde-3-phosphate dehydrogenase-like, C-terminal domain"/>
    <property type="match status" value="1"/>
</dbReference>
<name>A0A645DDM5_9ZZZZ</name>
<dbReference type="SUPFAM" id="SSF51735">
    <property type="entry name" value="NAD(P)-binding Rossmann-fold domains"/>
    <property type="match status" value="1"/>
</dbReference>
<dbReference type="InterPro" id="IPR000683">
    <property type="entry name" value="Gfo/Idh/MocA-like_OxRdtase_N"/>
</dbReference>
<evidence type="ECO:0000259" key="2">
    <source>
        <dbReference type="Pfam" id="PF01408"/>
    </source>
</evidence>
<dbReference type="Pfam" id="PF01408">
    <property type="entry name" value="GFO_IDH_MocA"/>
    <property type="match status" value="1"/>
</dbReference>
<dbReference type="PROSITE" id="PS51257">
    <property type="entry name" value="PROKAR_LIPOPROTEIN"/>
    <property type="match status" value="1"/>
</dbReference>
<dbReference type="PANTHER" id="PTHR43818:SF11">
    <property type="entry name" value="BCDNA.GH03377"/>
    <property type="match status" value="1"/>
</dbReference>
<dbReference type="Pfam" id="PF22725">
    <property type="entry name" value="GFO_IDH_MocA_C3"/>
    <property type="match status" value="1"/>
</dbReference>
<accession>A0A645DDM5</accession>
<evidence type="ECO:0000259" key="3">
    <source>
        <dbReference type="Pfam" id="PF22725"/>
    </source>
</evidence>
<evidence type="ECO:0000256" key="1">
    <source>
        <dbReference type="ARBA" id="ARBA00023002"/>
    </source>
</evidence>
<dbReference type="Gene3D" id="3.30.360.10">
    <property type="entry name" value="Dihydrodipicolinate Reductase, domain 2"/>
    <property type="match status" value="1"/>
</dbReference>
<proteinExistence type="predicted"/>
<dbReference type="Gene3D" id="3.40.50.720">
    <property type="entry name" value="NAD(P)-binding Rossmann-like Domain"/>
    <property type="match status" value="1"/>
</dbReference>
<comment type="caution">
    <text evidence="4">The sequence shown here is derived from an EMBL/GenBank/DDBJ whole genome shotgun (WGS) entry which is preliminary data.</text>
</comment>
<dbReference type="InterPro" id="IPR050463">
    <property type="entry name" value="Gfo/Idh/MocA_oxidrdct_glycsds"/>
</dbReference>